<dbReference type="Pfam" id="PF00069">
    <property type="entry name" value="Pkinase"/>
    <property type="match status" value="1"/>
</dbReference>
<dbReference type="InterPro" id="IPR050285">
    <property type="entry name" value="STE20_Ser/Thr_kinase"/>
</dbReference>
<dbReference type="OrthoDB" id="4062651at2759"/>
<dbReference type="GO" id="GO:0004672">
    <property type="term" value="F:protein kinase activity"/>
    <property type="evidence" value="ECO:0007669"/>
    <property type="project" value="InterPro"/>
</dbReference>
<protein>
    <recommendedName>
        <fullName evidence="1">Protein kinase domain-containing protein</fullName>
    </recommendedName>
</protein>
<dbReference type="GO" id="GO:0035556">
    <property type="term" value="P:intracellular signal transduction"/>
    <property type="evidence" value="ECO:0007669"/>
    <property type="project" value="TreeGrafter"/>
</dbReference>
<dbReference type="GO" id="GO:0043408">
    <property type="term" value="P:regulation of MAPK cascade"/>
    <property type="evidence" value="ECO:0007669"/>
    <property type="project" value="TreeGrafter"/>
</dbReference>
<accession>A0A2J6TB57</accession>
<dbReference type="SUPFAM" id="SSF56112">
    <property type="entry name" value="Protein kinase-like (PK-like)"/>
    <property type="match status" value="1"/>
</dbReference>
<organism evidence="2 3">
    <name type="scientific">Hyaloscypha bicolor E</name>
    <dbReference type="NCBI Taxonomy" id="1095630"/>
    <lineage>
        <taxon>Eukaryota</taxon>
        <taxon>Fungi</taxon>
        <taxon>Dikarya</taxon>
        <taxon>Ascomycota</taxon>
        <taxon>Pezizomycotina</taxon>
        <taxon>Leotiomycetes</taxon>
        <taxon>Helotiales</taxon>
        <taxon>Hyaloscyphaceae</taxon>
        <taxon>Hyaloscypha</taxon>
        <taxon>Hyaloscypha bicolor</taxon>
    </lineage>
</organism>
<evidence type="ECO:0000313" key="2">
    <source>
        <dbReference type="EMBL" id="PMD60256.1"/>
    </source>
</evidence>
<dbReference type="EMBL" id="KZ613791">
    <property type="protein sequence ID" value="PMD60256.1"/>
    <property type="molecule type" value="Genomic_DNA"/>
</dbReference>
<dbReference type="Gene3D" id="1.10.510.10">
    <property type="entry name" value="Transferase(Phosphotransferase) domain 1"/>
    <property type="match status" value="1"/>
</dbReference>
<dbReference type="RefSeq" id="XP_024737160.1">
    <property type="nucleotide sequence ID" value="XM_024873096.1"/>
</dbReference>
<dbReference type="Proteomes" id="UP000235371">
    <property type="component" value="Unassembled WGS sequence"/>
</dbReference>
<dbReference type="STRING" id="1095630.A0A2J6TB57"/>
<dbReference type="GO" id="GO:0005524">
    <property type="term" value="F:ATP binding"/>
    <property type="evidence" value="ECO:0007669"/>
    <property type="project" value="InterPro"/>
</dbReference>
<keyword evidence="3" id="KW-1185">Reference proteome</keyword>
<reference evidence="2 3" key="1">
    <citation type="submission" date="2016-04" db="EMBL/GenBank/DDBJ databases">
        <title>A degradative enzymes factory behind the ericoid mycorrhizal symbiosis.</title>
        <authorList>
            <consortium name="DOE Joint Genome Institute"/>
            <person name="Martino E."/>
            <person name="Morin E."/>
            <person name="Grelet G."/>
            <person name="Kuo A."/>
            <person name="Kohler A."/>
            <person name="Daghino S."/>
            <person name="Barry K."/>
            <person name="Choi C."/>
            <person name="Cichocki N."/>
            <person name="Clum A."/>
            <person name="Copeland A."/>
            <person name="Hainaut M."/>
            <person name="Haridas S."/>
            <person name="Labutti K."/>
            <person name="Lindquist E."/>
            <person name="Lipzen A."/>
            <person name="Khouja H.-R."/>
            <person name="Murat C."/>
            <person name="Ohm R."/>
            <person name="Olson A."/>
            <person name="Spatafora J."/>
            <person name="Veneault-Fourrey C."/>
            <person name="Henrissat B."/>
            <person name="Grigoriev I."/>
            <person name="Martin F."/>
            <person name="Perotto S."/>
        </authorList>
    </citation>
    <scope>NUCLEOTIDE SEQUENCE [LARGE SCALE GENOMIC DNA]</scope>
    <source>
        <strain evidence="2 3">E</strain>
    </source>
</reference>
<dbReference type="AlphaFoldDB" id="A0A2J6TB57"/>
<evidence type="ECO:0000259" key="1">
    <source>
        <dbReference type="PROSITE" id="PS50011"/>
    </source>
</evidence>
<feature type="non-terminal residue" evidence="2">
    <location>
        <position position="140"/>
    </location>
</feature>
<dbReference type="PROSITE" id="PS50011">
    <property type="entry name" value="PROTEIN_KINASE_DOM"/>
    <property type="match status" value="1"/>
</dbReference>
<dbReference type="InterPro" id="IPR011009">
    <property type="entry name" value="Kinase-like_dom_sf"/>
</dbReference>
<dbReference type="InParanoid" id="A0A2J6TB57"/>
<feature type="domain" description="Protein kinase" evidence="1">
    <location>
        <begin position="1"/>
        <end position="140"/>
    </location>
</feature>
<evidence type="ECO:0000313" key="3">
    <source>
        <dbReference type="Proteomes" id="UP000235371"/>
    </source>
</evidence>
<dbReference type="InterPro" id="IPR000719">
    <property type="entry name" value="Prot_kinase_dom"/>
</dbReference>
<gene>
    <name evidence="2" type="ORF">K444DRAFT_485539</name>
</gene>
<dbReference type="PANTHER" id="PTHR48015">
    <property type="entry name" value="SERINE/THREONINE-PROTEIN KINASE TAO"/>
    <property type="match status" value="1"/>
</dbReference>
<dbReference type="GeneID" id="36581176"/>
<proteinExistence type="predicted"/>
<dbReference type="PANTHER" id="PTHR48015:SF16">
    <property type="entry name" value="SERINE_THREONINE-PROTEIN KINASE SULU"/>
    <property type="match status" value="1"/>
</dbReference>
<feature type="non-terminal residue" evidence="2">
    <location>
        <position position="1"/>
    </location>
</feature>
<sequence>LRILLGDPWDDYDFIRYLGQDMVARRKASYFKLVNIRQCQSSDALEQSRLLSSIQHPNIATVCGLYCDGDKIFLVTEHFHISILQLELQKYELEEWEIATIIVEVLKGIAYISSLKLSCKNFSGANVGLTLAGEIKLGEL</sequence>
<name>A0A2J6TB57_9HELO</name>